<evidence type="ECO:0000256" key="1">
    <source>
        <dbReference type="SAM" id="MobiDB-lite"/>
    </source>
</evidence>
<gene>
    <name evidence="2" type="ORF">QCA50_019806</name>
</gene>
<dbReference type="Gene3D" id="1.10.510.10">
    <property type="entry name" value="Transferase(Phosphotransferase) domain 1"/>
    <property type="match status" value="1"/>
</dbReference>
<name>A0AAW0FBI7_9APHY</name>
<organism evidence="2 3">
    <name type="scientific">Cerrena zonata</name>
    <dbReference type="NCBI Taxonomy" id="2478898"/>
    <lineage>
        <taxon>Eukaryota</taxon>
        <taxon>Fungi</taxon>
        <taxon>Dikarya</taxon>
        <taxon>Basidiomycota</taxon>
        <taxon>Agaricomycotina</taxon>
        <taxon>Agaricomycetes</taxon>
        <taxon>Polyporales</taxon>
        <taxon>Cerrenaceae</taxon>
        <taxon>Cerrena</taxon>
    </lineage>
</organism>
<dbReference type="EMBL" id="JASBNA010000093">
    <property type="protein sequence ID" value="KAK7677212.1"/>
    <property type="molecule type" value="Genomic_DNA"/>
</dbReference>
<comment type="caution">
    <text evidence="2">The sequence shown here is derived from an EMBL/GenBank/DDBJ whole genome shotgun (WGS) entry which is preliminary data.</text>
</comment>
<accession>A0AAW0FBI7</accession>
<dbReference type="InterPro" id="IPR011009">
    <property type="entry name" value="Kinase-like_dom_sf"/>
</dbReference>
<protein>
    <recommendedName>
        <fullName evidence="4">Non-specific serine/threonine protein kinase</fullName>
    </recommendedName>
</protein>
<dbReference type="Proteomes" id="UP001385951">
    <property type="component" value="Unassembled WGS sequence"/>
</dbReference>
<dbReference type="AlphaFoldDB" id="A0AAW0FBI7"/>
<sequence length="707" mass="80452">MHLNIFYINNWLIDTVDLEGSLRGFALLDALALIKTPTSDEPRGKVLTIWTVPGNPIALPQRLGDIDAVHQAVVSHEPPLELLPRSKTLQDIFTNSTEEDHLEQIHLVVETRLDLSLKIYDFNAHQLVDLNLLRGALVKDLVPMGTANSHTFHRPLTPIPVKGITKLAQSGQINLDSFKLVEIDELLVKLYPWGFNPDHVHFFIGLPPSTENMSDRDATGDQLPPLPAFNSRQNHFLSPRKSPSAESKPKAFSMLQRKDDFAIYCGRPGDRESRVPASLYNEALCRLQHDLATVQPTPEDKQYFQDLRTELNDIFDDELARKKIFAKLLKNIVDVEEVVSSTIESSKNGKKTRYVTDGDIREVIQVLNGELSCLILLQEVKNELVGIISDPFYEAICYFRAHIRNIFQQDRDVLCNFPAILLLHFGPYIVVAVAVFTDKPIVEHLVCIPLHAHTTNPHERAAGERMVCALRIAVQGLQQYYRGNPFRVEKPRTNPPQSNFPFRDYYTIGEKQYKFIYTEALDDKCVFRARLDENTDKSPENSENTQKGSEGPEKDLYVKFTRCYSEEAHRAAQEAGHAPKLLAVEDVYGWLMVVMEDVSSEYTTFWDLVTREERVAAREQAREAIVKIHDQGFVHGDVRDVNIMVKKDDPEDVMFIDWDWAGKIGQATYPYNVNKHSVIRPDGVERCGEILPEHDLGMVDLLKPCKP</sequence>
<keyword evidence="3" id="KW-1185">Reference proteome</keyword>
<evidence type="ECO:0008006" key="4">
    <source>
        <dbReference type="Google" id="ProtNLM"/>
    </source>
</evidence>
<proteinExistence type="predicted"/>
<reference evidence="2 3" key="1">
    <citation type="submission" date="2022-09" db="EMBL/GenBank/DDBJ databases">
        <authorList>
            <person name="Palmer J.M."/>
        </authorList>
    </citation>
    <scope>NUCLEOTIDE SEQUENCE [LARGE SCALE GENOMIC DNA]</scope>
    <source>
        <strain evidence="2 3">DSM 7382</strain>
    </source>
</reference>
<evidence type="ECO:0000313" key="3">
    <source>
        <dbReference type="Proteomes" id="UP001385951"/>
    </source>
</evidence>
<feature type="region of interest" description="Disordered" evidence="1">
    <location>
        <begin position="532"/>
        <end position="552"/>
    </location>
</feature>
<dbReference type="SUPFAM" id="SSF56112">
    <property type="entry name" value="Protein kinase-like (PK-like)"/>
    <property type="match status" value="1"/>
</dbReference>
<evidence type="ECO:0000313" key="2">
    <source>
        <dbReference type="EMBL" id="KAK7677212.1"/>
    </source>
</evidence>